<proteinExistence type="predicted"/>
<accession>A0A1H9VHU1</accession>
<dbReference type="EMBL" id="FOFV01000018">
    <property type="protein sequence ID" value="SES21360.1"/>
    <property type="molecule type" value="Genomic_DNA"/>
</dbReference>
<evidence type="ECO:0000313" key="2">
    <source>
        <dbReference type="Proteomes" id="UP000199503"/>
    </source>
</evidence>
<evidence type="ECO:0000313" key="1">
    <source>
        <dbReference type="EMBL" id="SES21360.1"/>
    </source>
</evidence>
<dbReference type="STRING" id="65499.SAMN04488000_118142"/>
<reference evidence="2" key="1">
    <citation type="submission" date="2016-10" db="EMBL/GenBank/DDBJ databases">
        <authorList>
            <person name="Varghese N."/>
            <person name="Submissions S."/>
        </authorList>
    </citation>
    <scope>NUCLEOTIDE SEQUENCE [LARGE SCALE GENOMIC DNA]</scope>
    <source>
        <strain evidence="2">DSM 44437</strain>
    </source>
</reference>
<organism evidence="1 2">
    <name type="scientific">Lentzea albida</name>
    <dbReference type="NCBI Taxonomy" id="65499"/>
    <lineage>
        <taxon>Bacteria</taxon>
        <taxon>Bacillati</taxon>
        <taxon>Actinomycetota</taxon>
        <taxon>Actinomycetes</taxon>
        <taxon>Pseudonocardiales</taxon>
        <taxon>Pseudonocardiaceae</taxon>
        <taxon>Lentzea</taxon>
    </lineage>
</organism>
<dbReference type="RefSeq" id="WP_143091824.1">
    <property type="nucleotide sequence ID" value="NZ_FOFV01000018.1"/>
</dbReference>
<name>A0A1H9VHU1_9PSEU</name>
<protein>
    <submittedName>
        <fullName evidence="1">Uncharacterized protein</fullName>
    </submittedName>
</protein>
<sequence length="132" mass="13976">MFDDEHRTATPAVPAGELTPGFLEAVLAPDTQTPAPCAHSWCELGEVHDYTSHAMRPGDGLERFHERTLKGDSPLSVSLYALEHLGDEGVTLEGPKLSIEDPDGRGFTADEARGLAAALLVAAAQLDEIGGE</sequence>
<keyword evidence="2" id="KW-1185">Reference proteome</keyword>
<dbReference type="Proteomes" id="UP000199503">
    <property type="component" value="Unassembled WGS sequence"/>
</dbReference>
<dbReference type="AlphaFoldDB" id="A0A1H9VHU1"/>
<gene>
    <name evidence="1" type="ORF">SAMN04488000_118142</name>
</gene>